<dbReference type="SMART" id="SM00176">
    <property type="entry name" value="RAN"/>
    <property type="match status" value="1"/>
</dbReference>
<dbReference type="SMART" id="SM00174">
    <property type="entry name" value="RHO"/>
    <property type="match status" value="1"/>
</dbReference>
<dbReference type="SMART" id="SM00175">
    <property type="entry name" value="RAB"/>
    <property type="match status" value="1"/>
</dbReference>
<dbReference type="Gene3D" id="3.40.50.300">
    <property type="entry name" value="P-loop containing nucleotide triphosphate hydrolases"/>
    <property type="match status" value="2"/>
</dbReference>
<sequence>MMNENLLPQFKVVLLGQSGVGKSSIVSRFCKNFFDETTDTTIGATFLNKVVNLGEYSIKLQIWDTAGQERYHSLIPMYYRNAKAAIIVYDITNIDSYKRAKEWVKEIRENGFPKAKIALVANKIDLENHKISSEEGIKYSESNDLMFFESSAKNGEGVESIFKELSAQLPLEWGEKPNPKGIGDSDTDSDEEMPNNQRNNDGGNGLRPIQQTDQNENRMGNRKNKKKNKQKELERLKSIERNRRIEESIKKESEKYEQEVKLLLLDLFKTAIQMNLVLHTKILVMGMEKLDLEFETENESLANDFLEVEETICKFGSDELKEIIKTLWKDPGLKKAFENRSILQVPDTHSYYLDQIDRITKRKYVPTDQDILYCRIPTTGVKVVDFFVNDVPWKIVDVGGQRSERRKWIHQFDDVTMIIYVVAMSEYDQDLYEDETVNRMRESLELFKSTANNEYFEKTACSILFNKFDIFGQKIKNGISLSKCFDDFEEKFDVEVAKEFITNKFTSCATNEHRKVYNYYSCGIDTENIKAVFF</sequence>
<dbReference type="Pfam" id="PF00071">
    <property type="entry name" value="Ras"/>
    <property type="match status" value="1"/>
</dbReference>
<keyword evidence="4" id="KW-0807">Transducer</keyword>
<dbReference type="PROSITE" id="PS51419">
    <property type="entry name" value="RAB"/>
    <property type="match status" value="1"/>
</dbReference>
<dbReference type="SUPFAM" id="SSF47895">
    <property type="entry name" value="Transducin (alpha subunit), insertion domain"/>
    <property type="match status" value="1"/>
</dbReference>
<dbReference type="Gene3D" id="1.10.400.10">
    <property type="entry name" value="GI Alpha 1, domain 2-like"/>
    <property type="match status" value="1"/>
</dbReference>
<dbReference type="PANTHER" id="PTHR10218">
    <property type="entry name" value="GTP-BINDING PROTEIN ALPHA SUBUNIT"/>
    <property type="match status" value="1"/>
</dbReference>
<name>A0ABQ8YSF1_9EUKA</name>
<dbReference type="PROSITE" id="PS51421">
    <property type="entry name" value="RAS"/>
    <property type="match status" value="1"/>
</dbReference>
<dbReference type="Proteomes" id="UP001150062">
    <property type="component" value="Unassembled WGS sequence"/>
</dbReference>
<dbReference type="PRINTS" id="PR00449">
    <property type="entry name" value="RASTRNSFRMNG"/>
</dbReference>
<protein>
    <submittedName>
        <fullName evidence="6">Guanine nucleotide-binding protein g(O) subunit alpha</fullName>
    </submittedName>
</protein>
<dbReference type="CDD" id="cd00066">
    <property type="entry name" value="G-alpha"/>
    <property type="match status" value="1"/>
</dbReference>
<proteinExistence type="predicted"/>
<organism evidence="6 7">
    <name type="scientific">Anaeramoeba flamelloides</name>
    <dbReference type="NCBI Taxonomy" id="1746091"/>
    <lineage>
        <taxon>Eukaryota</taxon>
        <taxon>Metamonada</taxon>
        <taxon>Anaeramoebidae</taxon>
        <taxon>Anaeramoeba</taxon>
    </lineage>
</organism>
<dbReference type="PROSITE" id="PS51420">
    <property type="entry name" value="RHO"/>
    <property type="match status" value="1"/>
</dbReference>
<keyword evidence="7" id="KW-1185">Reference proteome</keyword>
<dbReference type="EMBL" id="JAOAOG010000127">
    <property type="protein sequence ID" value="KAJ6247500.1"/>
    <property type="molecule type" value="Genomic_DNA"/>
</dbReference>
<feature type="region of interest" description="Disordered" evidence="5">
    <location>
        <begin position="172"/>
        <end position="236"/>
    </location>
</feature>
<accession>A0ABQ8YSF1</accession>
<dbReference type="PROSITE" id="PS51882">
    <property type="entry name" value="G_ALPHA"/>
    <property type="match status" value="1"/>
</dbReference>
<dbReference type="InterPro" id="IPR011025">
    <property type="entry name" value="GproteinA_insert"/>
</dbReference>
<evidence type="ECO:0000313" key="7">
    <source>
        <dbReference type="Proteomes" id="UP001150062"/>
    </source>
</evidence>
<evidence type="ECO:0000256" key="2">
    <source>
        <dbReference type="ARBA" id="ARBA00022741"/>
    </source>
</evidence>
<dbReference type="NCBIfam" id="TIGR00231">
    <property type="entry name" value="small_GTP"/>
    <property type="match status" value="1"/>
</dbReference>
<dbReference type="SUPFAM" id="SSF52540">
    <property type="entry name" value="P-loop containing nucleoside triphosphate hydrolases"/>
    <property type="match status" value="2"/>
</dbReference>
<comment type="caution">
    <text evidence="6">The sequence shown here is derived from an EMBL/GenBank/DDBJ whole genome shotgun (WGS) entry which is preliminary data.</text>
</comment>
<evidence type="ECO:0000256" key="4">
    <source>
        <dbReference type="ARBA" id="ARBA00023224"/>
    </source>
</evidence>
<evidence type="ECO:0000256" key="1">
    <source>
        <dbReference type="ARBA" id="ARBA00022723"/>
    </source>
</evidence>
<reference evidence="6" key="1">
    <citation type="submission" date="2022-08" db="EMBL/GenBank/DDBJ databases">
        <title>Novel sulfate-reducing endosymbionts in the free-living metamonad Anaeramoeba.</title>
        <authorList>
            <person name="Jerlstrom-Hultqvist J."/>
            <person name="Cepicka I."/>
            <person name="Gallot-Lavallee L."/>
            <person name="Salas-Leiva D."/>
            <person name="Curtis B.A."/>
            <person name="Zahonova K."/>
            <person name="Pipaliya S."/>
            <person name="Dacks J."/>
            <person name="Roger A.J."/>
        </authorList>
    </citation>
    <scope>NUCLEOTIDE SEQUENCE</scope>
    <source>
        <strain evidence="6">Schooner1</strain>
    </source>
</reference>
<dbReference type="PANTHER" id="PTHR10218:SF302">
    <property type="entry name" value="GUANINE NUCLEOTIDE-BINDING PROTEIN ALPHA-5 SUBUNIT"/>
    <property type="match status" value="1"/>
</dbReference>
<dbReference type="InterPro" id="IPR005225">
    <property type="entry name" value="Small_GTP-bd"/>
</dbReference>
<dbReference type="InterPro" id="IPR001019">
    <property type="entry name" value="Gprotein_alpha_su"/>
</dbReference>
<feature type="compositionally biased region" description="Basic residues" evidence="5">
    <location>
        <begin position="220"/>
        <end position="229"/>
    </location>
</feature>
<evidence type="ECO:0000256" key="3">
    <source>
        <dbReference type="ARBA" id="ARBA00023134"/>
    </source>
</evidence>
<keyword evidence="1" id="KW-0479">Metal-binding</keyword>
<dbReference type="InterPro" id="IPR001806">
    <property type="entry name" value="Small_GTPase"/>
</dbReference>
<dbReference type="SMART" id="SM00173">
    <property type="entry name" value="RAS"/>
    <property type="match status" value="1"/>
</dbReference>
<keyword evidence="3" id="KW-0342">GTP-binding</keyword>
<dbReference type="InterPro" id="IPR027417">
    <property type="entry name" value="P-loop_NTPase"/>
</dbReference>
<gene>
    <name evidence="6" type="ORF">M0813_19032</name>
</gene>
<dbReference type="Pfam" id="PF00503">
    <property type="entry name" value="G-alpha"/>
    <property type="match status" value="1"/>
</dbReference>
<keyword evidence="2" id="KW-0547">Nucleotide-binding</keyword>
<dbReference type="SMART" id="SM00275">
    <property type="entry name" value="G_alpha"/>
    <property type="match status" value="1"/>
</dbReference>
<evidence type="ECO:0000256" key="5">
    <source>
        <dbReference type="SAM" id="MobiDB-lite"/>
    </source>
</evidence>
<evidence type="ECO:0000313" key="6">
    <source>
        <dbReference type="EMBL" id="KAJ6247500.1"/>
    </source>
</evidence>
<dbReference type="CDD" id="cd01860">
    <property type="entry name" value="Rab5_related"/>
    <property type="match status" value="1"/>
</dbReference>